<sequence>MAERKYRRSFRNVSIVAEREFEQIVAGGALHLAKTVKGTAATMRRVGADIKPGEPGRGTGAGAEGGAMMDPVGETKGTN</sequence>
<protein>
    <submittedName>
        <fullName evidence="2">Uncharacterized protein</fullName>
    </submittedName>
</protein>
<accession>A0AA40FXA9</accession>
<reference evidence="2" key="1">
    <citation type="submission" date="2021-10" db="EMBL/GenBank/DDBJ databases">
        <title>Melipona bicolor Genome sequencing and assembly.</title>
        <authorList>
            <person name="Araujo N.S."/>
            <person name="Arias M.C."/>
        </authorList>
    </citation>
    <scope>NUCLEOTIDE SEQUENCE</scope>
    <source>
        <strain evidence="2">USP_2M_L1-L4_2017</strain>
        <tissue evidence="2">Whole body</tissue>
    </source>
</reference>
<keyword evidence="3" id="KW-1185">Reference proteome</keyword>
<dbReference type="EMBL" id="JAHYIQ010000013">
    <property type="protein sequence ID" value="KAK1127094.1"/>
    <property type="molecule type" value="Genomic_DNA"/>
</dbReference>
<dbReference type="AlphaFoldDB" id="A0AA40FXA9"/>
<proteinExistence type="predicted"/>
<feature type="compositionally biased region" description="Gly residues" evidence="1">
    <location>
        <begin position="55"/>
        <end position="65"/>
    </location>
</feature>
<feature type="region of interest" description="Disordered" evidence="1">
    <location>
        <begin position="45"/>
        <end position="79"/>
    </location>
</feature>
<evidence type="ECO:0000256" key="1">
    <source>
        <dbReference type="SAM" id="MobiDB-lite"/>
    </source>
</evidence>
<dbReference type="Proteomes" id="UP001177670">
    <property type="component" value="Unassembled WGS sequence"/>
</dbReference>
<organism evidence="2 3">
    <name type="scientific">Melipona bicolor</name>
    <dbReference type="NCBI Taxonomy" id="60889"/>
    <lineage>
        <taxon>Eukaryota</taxon>
        <taxon>Metazoa</taxon>
        <taxon>Ecdysozoa</taxon>
        <taxon>Arthropoda</taxon>
        <taxon>Hexapoda</taxon>
        <taxon>Insecta</taxon>
        <taxon>Pterygota</taxon>
        <taxon>Neoptera</taxon>
        <taxon>Endopterygota</taxon>
        <taxon>Hymenoptera</taxon>
        <taxon>Apocrita</taxon>
        <taxon>Aculeata</taxon>
        <taxon>Apoidea</taxon>
        <taxon>Anthophila</taxon>
        <taxon>Apidae</taxon>
        <taxon>Melipona</taxon>
    </lineage>
</organism>
<name>A0AA40FXA9_9HYME</name>
<evidence type="ECO:0000313" key="3">
    <source>
        <dbReference type="Proteomes" id="UP001177670"/>
    </source>
</evidence>
<gene>
    <name evidence="2" type="ORF">K0M31_004703</name>
</gene>
<evidence type="ECO:0000313" key="2">
    <source>
        <dbReference type="EMBL" id="KAK1127094.1"/>
    </source>
</evidence>
<comment type="caution">
    <text evidence="2">The sequence shown here is derived from an EMBL/GenBank/DDBJ whole genome shotgun (WGS) entry which is preliminary data.</text>
</comment>